<protein>
    <recommendedName>
        <fullName evidence="1">ML-like domain-containing protein</fullName>
    </recommendedName>
</protein>
<dbReference type="EMBL" id="LCZI01001633">
    <property type="protein sequence ID" value="KKZ59901.1"/>
    <property type="molecule type" value="Genomic_DNA"/>
</dbReference>
<dbReference type="AlphaFoldDB" id="A0A0G2J6C1"/>
<dbReference type="OrthoDB" id="5377623at2759"/>
<evidence type="ECO:0000259" key="1">
    <source>
        <dbReference type="Pfam" id="PF14558"/>
    </source>
</evidence>
<dbReference type="Pfam" id="PF14558">
    <property type="entry name" value="TRP_N"/>
    <property type="match status" value="1"/>
</dbReference>
<accession>A0A0G2J6C1</accession>
<evidence type="ECO:0000313" key="3">
    <source>
        <dbReference type="Proteomes" id="UP000034164"/>
    </source>
</evidence>
<dbReference type="InterPro" id="IPR032800">
    <property type="entry name" value="TRP_N"/>
</dbReference>
<comment type="caution">
    <text evidence="2">The sequence shown here is derived from an EMBL/GenBank/DDBJ whole genome shotgun (WGS) entry which is preliminary data.</text>
</comment>
<dbReference type="VEuPathDB" id="FungiDB:EMCG_05287"/>
<feature type="domain" description="ML-like" evidence="1">
    <location>
        <begin position="6"/>
        <end position="63"/>
    </location>
</feature>
<dbReference type="Proteomes" id="UP000034164">
    <property type="component" value="Unassembled WGS sequence"/>
</dbReference>
<gene>
    <name evidence="2" type="ORF">EMCG_05287</name>
</gene>
<name>A0A0G2J6C1_9EURO</name>
<proteinExistence type="predicted"/>
<reference evidence="3" key="1">
    <citation type="journal article" date="2015" name="PLoS Genet.">
        <title>The dynamic genome and transcriptome of the human fungal pathogen Blastomyces and close relative Emmonsia.</title>
        <authorList>
            <person name="Munoz J.F."/>
            <person name="Gauthier G.M."/>
            <person name="Desjardins C.A."/>
            <person name="Gallo J.E."/>
            <person name="Holder J."/>
            <person name="Sullivan T.D."/>
            <person name="Marty A.J."/>
            <person name="Carmen J.C."/>
            <person name="Chen Z."/>
            <person name="Ding L."/>
            <person name="Gujja S."/>
            <person name="Magrini V."/>
            <person name="Misas E."/>
            <person name="Mitreva M."/>
            <person name="Priest M."/>
            <person name="Saif S."/>
            <person name="Whiston E.A."/>
            <person name="Young S."/>
            <person name="Zeng Q."/>
            <person name="Goldman W.E."/>
            <person name="Mardis E.R."/>
            <person name="Taylor J.W."/>
            <person name="McEwen J.G."/>
            <person name="Clay O.K."/>
            <person name="Klein B.S."/>
            <person name="Cuomo C.A."/>
        </authorList>
    </citation>
    <scope>NUCLEOTIDE SEQUENCE [LARGE SCALE GENOMIC DNA]</scope>
    <source>
        <strain evidence="3">UAMH 3008</strain>
    </source>
</reference>
<sequence length="75" mass="7844">MNASILIEANIVIPLSESDISVLPAIAFKIPGFEGTAVRRLFANSSQSEIGCYSVTIANGVTFGHPLPVTSILAL</sequence>
<evidence type="ECO:0000313" key="2">
    <source>
        <dbReference type="EMBL" id="KKZ59901.1"/>
    </source>
</evidence>
<organism evidence="2 3">
    <name type="scientific">[Emmonsia] crescens</name>
    <dbReference type="NCBI Taxonomy" id="73230"/>
    <lineage>
        <taxon>Eukaryota</taxon>
        <taxon>Fungi</taxon>
        <taxon>Dikarya</taxon>
        <taxon>Ascomycota</taxon>
        <taxon>Pezizomycotina</taxon>
        <taxon>Eurotiomycetes</taxon>
        <taxon>Eurotiomycetidae</taxon>
        <taxon>Onygenales</taxon>
        <taxon>Ajellomycetaceae</taxon>
        <taxon>Emergomyces</taxon>
    </lineage>
</organism>